<keyword evidence="2" id="KW-0637">Prenyltransferase</keyword>
<evidence type="ECO:0000256" key="4">
    <source>
        <dbReference type="ARBA" id="ARBA00022737"/>
    </source>
</evidence>
<evidence type="ECO:0000313" key="6">
    <source>
        <dbReference type="Proteomes" id="UP001590950"/>
    </source>
</evidence>
<evidence type="ECO:0000256" key="3">
    <source>
        <dbReference type="ARBA" id="ARBA00022679"/>
    </source>
</evidence>
<evidence type="ECO:0000313" key="5">
    <source>
        <dbReference type="EMBL" id="KAL2041181.1"/>
    </source>
</evidence>
<protein>
    <recommendedName>
        <fullName evidence="7">Protein prenylyltransferase</fullName>
    </recommendedName>
</protein>
<dbReference type="PANTHER" id="PTHR11129:SF3">
    <property type="entry name" value="PROTEIN PRENYLTRANSFERASE ALPHA SUBUNIT REPEAT-CONTAINING PROTEIN 1"/>
    <property type="match status" value="1"/>
</dbReference>
<reference evidence="5 6" key="1">
    <citation type="submission" date="2024-09" db="EMBL/GenBank/DDBJ databases">
        <title>Rethinking Asexuality: The Enigmatic Case of Functional Sexual Genes in Lepraria (Stereocaulaceae).</title>
        <authorList>
            <person name="Doellman M."/>
            <person name="Sun Y."/>
            <person name="Barcenas-Pena A."/>
            <person name="Lumbsch H.T."/>
            <person name="Grewe F."/>
        </authorList>
    </citation>
    <scope>NUCLEOTIDE SEQUENCE [LARGE SCALE GENOMIC DNA]</scope>
    <source>
        <strain evidence="5 6">Mercado 3170</strain>
    </source>
</reference>
<dbReference type="Proteomes" id="UP001590950">
    <property type="component" value="Unassembled WGS sequence"/>
</dbReference>
<evidence type="ECO:0000256" key="2">
    <source>
        <dbReference type="ARBA" id="ARBA00022602"/>
    </source>
</evidence>
<comment type="caution">
    <text evidence="5">The sequence shown here is derived from an EMBL/GenBank/DDBJ whole genome shotgun (WGS) entry which is preliminary data.</text>
</comment>
<dbReference type="SUPFAM" id="SSF48439">
    <property type="entry name" value="Protein prenylyltransferase"/>
    <property type="match status" value="1"/>
</dbReference>
<keyword evidence="4" id="KW-0677">Repeat</keyword>
<name>A0ABR4A8E0_9LECA</name>
<comment type="similarity">
    <text evidence="1">Belongs to the protein prenyltransferase subunit alpha family.</text>
</comment>
<keyword evidence="6" id="KW-1185">Reference proteome</keyword>
<gene>
    <name evidence="5" type="ORF">N7G274_006125</name>
</gene>
<evidence type="ECO:0008006" key="7">
    <source>
        <dbReference type="Google" id="ProtNLM"/>
    </source>
</evidence>
<sequence length="352" mass="40572">MTPPVSDNEDAYNKLTAALHPSELGTVLEIAILPSSHPQEILYDKEHPALALPKSLLVQCYLEARKSLFRYLAAPENTQQKHHEALHATTVLLLYDPTHNTAANFRKNHIQVLQAQCAETEHGHRQRERGARDLEDAVHDDLRFLTALLTSPLSKHPKSSTLWSHRFWLVRNFPDLCVPCHQESSTSIQENHLTDAEGARTREQMRVGIEMGVERAKKLWNQELEIVMRAGERHPRNYYAWGYARQLLGFVDGKIAEVGERGWVEWVGTGMGMGKVHKWCLMHPRDVSGWGFLVFLMQRIRERGSVDGCESESGSEIKRVAWETREWVRKYEWRGESVEWFLKAVEQLRLGR</sequence>
<evidence type="ECO:0000256" key="1">
    <source>
        <dbReference type="ARBA" id="ARBA00006734"/>
    </source>
</evidence>
<dbReference type="Gene3D" id="1.25.40.120">
    <property type="entry name" value="Protein prenylyltransferase"/>
    <property type="match status" value="1"/>
</dbReference>
<dbReference type="PANTHER" id="PTHR11129">
    <property type="entry name" value="PROTEIN FARNESYLTRANSFERASE ALPHA SUBUNIT/RAB GERANYLGERANYL TRANSFERASE ALPHA SUBUNIT"/>
    <property type="match status" value="1"/>
</dbReference>
<dbReference type="Pfam" id="PF01239">
    <property type="entry name" value="PPTA"/>
    <property type="match status" value="2"/>
</dbReference>
<accession>A0ABR4A8E0</accession>
<dbReference type="EMBL" id="JBEFKJ010000018">
    <property type="protein sequence ID" value="KAL2041181.1"/>
    <property type="molecule type" value="Genomic_DNA"/>
</dbReference>
<organism evidence="5 6">
    <name type="scientific">Stereocaulon virgatum</name>
    <dbReference type="NCBI Taxonomy" id="373712"/>
    <lineage>
        <taxon>Eukaryota</taxon>
        <taxon>Fungi</taxon>
        <taxon>Dikarya</taxon>
        <taxon>Ascomycota</taxon>
        <taxon>Pezizomycotina</taxon>
        <taxon>Lecanoromycetes</taxon>
        <taxon>OSLEUM clade</taxon>
        <taxon>Lecanoromycetidae</taxon>
        <taxon>Lecanorales</taxon>
        <taxon>Lecanorineae</taxon>
        <taxon>Stereocaulaceae</taxon>
        <taxon>Stereocaulon</taxon>
    </lineage>
</organism>
<dbReference type="InterPro" id="IPR002088">
    <property type="entry name" value="Prenyl_trans_a"/>
</dbReference>
<keyword evidence="3" id="KW-0808">Transferase</keyword>
<proteinExistence type="inferred from homology"/>